<dbReference type="EMBL" id="JACXSS010000001">
    <property type="protein sequence ID" value="MBD9357742.1"/>
    <property type="molecule type" value="Genomic_DNA"/>
</dbReference>
<name>A0ABR9D762_9GAMM</name>
<dbReference type="InterPro" id="IPR016181">
    <property type="entry name" value="Acyl_CoA_acyltransferase"/>
</dbReference>
<keyword evidence="2" id="KW-1185">Reference proteome</keyword>
<keyword evidence="1" id="KW-0808">Transferase</keyword>
<evidence type="ECO:0000313" key="2">
    <source>
        <dbReference type="Proteomes" id="UP000652176"/>
    </source>
</evidence>
<reference evidence="1 2" key="1">
    <citation type="submission" date="2020-09" db="EMBL/GenBank/DDBJ databases">
        <title>Methylomonas albis sp. nov. and Methylomonas fluvii sp. nov.: Two cold-adapted methanotrophs from the River Elbe and an amended description of Methylovulum psychrotolerans strain Eb1.</title>
        <authorList>
            <person name="Bussmann I.K."/>
            <person name="Klings K.-W."/>
            <person name="Warnstedt J."/>
            <person name="Hoppert M."/>
            <person name="Saborowski A."/>
            <person name="Horn F."/>
            <person name="Liebner S."/>
        </authorList>
    </citation>
    <scope>NUCLEOTIDE SEQUENCE [LARGE SCALE GENOMIC DNA]</scope>
    <source>
        <strain evidence="1 2">EbA</strain>
    </source>
</reference>
<comment type="caution">
    <text evidence="1">The sequence shown here is derived from an EMBL/GenBank/DDBJ whole genome shotgun (WGS) entry which is preliminary data.</text>
</comment>
<evidence type="ECO:0000313" key="1">
    <source>
        <dbReference type="EMBL" id="MBD9357742.1"/>
    </source>
</evidence>
<dbReference type="Gene3D" id="3.40.630.30">
    <property type="match status" value="1"/>
</dbReference>
<dbReference type="Pfam" id="PF13444">
    <property type="entry name" value="Acetyltransf_5"/>
    <property type="match status" value="1"/>
</dbReference>
<dbReference type="InterPro" id="IPR022484">
    <property type="entry name" value="PEP-CTERM/exosrtase_acylTfrase"/>
</dbReference>
<gene>
    <name evidence="1" type="ORF">IE877_18030</name>
</gene>
<dbReference type="GO" id="GO:0016746">
    <property type="term" value="F:acyltransferase activity"/>
    <property type="evidence" value="ECO:0007669"/>
    <property type="project" value="UniProtKB-KW"/>
</dbReference>
<sequence>MISDKQTFDSCFEVFLADTPESKQLHYNLRYQVYCEERGFEDKDKFPQQMELDKWDDNSVHFLVRHIKSGYWLGGLRLVFPINSLLPFEEWSEPYQKICPKDRNVSVEMSRLCIIKEAKRFASMRFAPPNLQGAENGNVRSLYDFKNQNRSLMWGLIRAACLYSAERNIVDWYFVVAPALASILGKGGLDLARIGDSCEHRGLRIPYRLTVDNVLGNPLWAMDYKRGFRRYSDLIEVPASRLQRA</sequence>
<accession>A0ABR9D762</accession>
<keyword evidence="1" id="KW-0012">Acyltransferase</keyword>
<proteinExistence type="predicted"/>
<dbReference type="RefSeq" id="WP_192376002.1">
    <property type="nucleotide sequence ID" value="NZ_CAJHIV010000001.1"/>
</dbReference>
<organism evidence="1 2">
    <name type="scientific">Methylomonas albis</name>
    <dbReference type="NCBI Taxonomy" id="1854563"/>
    <lineage>
        <taxon>Bacteria</taxon>
        <taxon>Pseudomonadati</taxon>
        <taxon>Pseudomonadota</taxon>
        <taxon>Gammaproteobacteria</taxon>
        <taxon>Methylococcales</taxon>
        <taxon>Methylococcaceae</taxon>
        <taxon>Methylomonas</taxon>
    </lineage>
</organism>
<dbReference type="SUPFAM" id="SSF55729">
    <property type="entry name" value="Acyl-CoA N-acyltransferases (Nat)"/>
    <property type="match status" value="1"/>
</dbReference>
<dbReference type="NCBIfam" id="TIGR03694">
    <property type="entry name" value="exosort_acyl"/>
    <property type="match status" value="1"/>
</dbReference>
<dbReference type="Proteomes" id="UP000652176">
    <property type="component" value="Unassembled WGS sequence"/>
</dbReference>
<protein>
    <submittedName>
        <fullName evidence="1">PEP-CTERM/exosortase system-associated acyltransferase</fullName>
    </submittedName>
</protein>